<dbReference type="PROSITE" id="PS51257">
    <property type="entry name" value="PROKAR_LIPOPROTEIN"/>
    <property type="match status" value="1"/>
</dbReference>
<dbReference type="AlphaFoldDB" id="A0A239CQP6"/>
<dbReference type="InterPro" id="IPR008969">
    <property type="entry name" value="CarboxyPept-like_regulatory"/>
</dbReference>
<gene>
    <name evidence="2" type="ORF">SAMN05421770_10131</name>
</gene>
<proteinExistence type="predicted"/>
<reference evidence="2 3" key="1">
    <citation type="submission" date="2017-06" db="EMBL/GenBank/DDBJ databases">
        <authorList>
            <person name="Kim H.J."/>
            <person name="Triplett B.A."/>
        </authorList>
    </citation>
    <scope>NUCLEOTIDE SEQUENCE [LARGE SCALE GENOMIC DNA]</scope>
    <source>
        <strain evidence="2 3">DSM 18704</strain>
    </source>
</reference>
<evidence type="ECO:0000313" key="2">
    <source>
        <dbReference type="EMBL" id="SNS21824.1"/>
    </source>
</evidence>
<protein>
    <recommendedName>
        <fullName evidence="4">Carboxypeptidase regulatory-like domain-containing protein</fullName>
    </recommendedName>
</protein>
<evidence type="ECO:0008006" key="4">
    <source>
        <dbReference type="Google" id="ProtNLM"/>
    </source>
</evidence>
<organism evidence="2 3">
    <name type="scientific">Granulicella rosea</name>
    <dbReference type="NCBI Taxonomy" id="474952"/>
    <lineage>
        <taxon>Bacteria</taxon>
        <taxon>Pseudomonadati</taxon>
        <taxon>Acidobacteriota</taxon>
        <taxon>Terriglobia</taxon>
        <taxon>Terriglobales</taxon>
        <taxon>Acidobacteriaceae</taxon>
        <taxon>Granulicella</taxon>
    </lineage>
</organism>
<dbReference type="SUPFAM" id="SSF49464">
    <property type="entry name" value="Carboxypeptidase regulatory domain-like"/>
    <property type="match status" value="1"/>
</dbReference>
<accession>A0A239CQP6</accession>
<feature type="region of interest" description="Disordered" evidence="1">
    <location>
        <begin position="34"/>
        <end position="56"/>
    </location>
</feature>
<evidence type="ECO:0000313" key="3">
    <source>
        <dbReference type="Proteomes" id="UP000198356"/>
    </source>
</evidence>
<dbReference type="Proteomes" id="UP000198356">
    <property type="component" value="Unassembled WGS sequence"/>
</dbReference>
<dbReference type="OrthoDB" id="9772097at2"/>
<dbReference type="SUPFAM" id="SSF49503">
    <property type="entry name" value="Cupredoxins"/>
    <property type="match status" value="1"/>
</dbReference>
<evidence type="ECO:0000256" key="1">
    <source>
        <dbReference type="SAM" id="MobiDB-lite"/>
    </source>
</evidence>
<name>A0A239CQP6_9BACT</name>
<keyword evidence="3" id="KW-1185">Reference proteome</keyword>
<dbReference type="Gene3D" id="2.60.40.1120">
    <property type="entry name" value="Carboxypeptidase-like, regulatory domain"/>
    <property type="match status" value="1"/>
</dbReference>
<dbReference type="RefSeq" id="WP_089406382.1">
    <property type="nucleotide sequence ID" value="NZ_FZOU01000001.1"/>
</dbReference>
<dbReference type="EMBL" id="FZOU01000001">
    <property type="protein sequence ID" value="SNS21824.1"/>
    <property type="molecule type" value="Genomic_DNA"/>
</dbReference>
<dbReference type="InterPro" id="IPR008972">
    <property type="entry name" value="Cupredoxin"/>
</dbReference>
<sequence length="279" mass="28927">MKRLAIGVFAGLSVLAGITGCKPDAAVQKAEVLGRGSKDPGPAPVVPSQSTPDSAPVAALDPATLGSASGVVLFHGKAPAPVLIDTSMDPACGMGPAKGPVHSEQIVVSGDKLANVFVYVKSGPPQIASAPRPTTPVVLDQQGCKYVPHVIGVVHGGYVEFHNSDITMHNIHTMPTVVGNETIDVSQGPKGTPKVKQMQLSELMVPVRCNNHPWMNAYINIAPTPFFAVTDATGKFEIKGLPAGDYVLAAVQEKLGEQDLNITVPAQGTAKADFAFAAK</sequence>